<feature type="region of interest" description="Disordered" evidence="1">
    <location>
        <begin position="94"/>
        <end position="114"/>
    </location>
</feature>
<gene>
    <name evidence="2" type="ORF">PoB_001302400</name>
</gene>
<comment type="caution">
    <text evidence="2">The sequence shown here is derived from an EMBL/GenBank/DDBJ whole genome shotgun (WGS) entry which is preliminary data.</text>
</comment>
<feature type="compositionally biased region" description="Polar residues" evidence="1">
    <location>
        <begin position="94"/>
        <end position="104"/>
    </location>
</feature>
<proteinExistence type="predicted"/>
<organism evidence="2 3">
    <name type="scientific">Plakobranchus ocellatus</name>
    <dbReference type="NCBI Taxonomy" id="259542"/>
    <lineage>
        <taxon>Eukaryota</taxon>
        <taxon>Metazoa</taxon>
        <taxon>Spiralia</taxon>
        <taxon>Lophotrochozoa</taxon>
        <taxon>Mollusca</taxon>
        <taxon>Gastropoda</taxon>
        <taxon>Heterobranchia</taxon>
        <taxon>Euthyneura</taxon>
        <taxon>Panpulmonata</taxon>
        <taxon>Sacoglossa</taxon>
        <taxon>Placobranchoidea</taxon>
        <taxon>Plakobranchidae</taxon>
        <taxon>Plakobranchus</taxon>
    </lineage>
</organism>
<evidence type="ECO:0000256" key="1">
    <source>
        <dbReference type="SAM" id="MobiDB-lite"/>
    </source>
</evidence>
<evidence type="ECO:0000313" key="2">
    <source>
        <dbReference type="EMBL" id="GFN86518.1"/>
    </source>
</evidence>
<keyword evidence="3" id="KW-1185">Reference proteome</keyword>
<name>A0AAV3YTX6_9GAST</name>
<dbReference type="AlphaFoldDB" id="A0AAV3YTX6"/>
<evidence type="ECO:0000313" key="3">
    <source>
        <dbReference type="Proteomes" id="UP000735302"/>
    </source>
</evidence>
<accession>A0AAV3YTX6</accession>
<protein>
    <submittedName>
        <fullName evidence="2">Uncharacterized protein</fullName>
    </submittedName>
</protein>
<feature type="compositionally biased region" description="Acidic residues" evidence="1">
    <location>
        <begin position="105"/>
        <end position="114"/>
    </location>
</feature>
<sequence length="114" mass="12999">MAYNKKHKIAKNDVRDRGSAIFSAIKLRHTHAKLFPFITPERCKYETSNKQDQARRDQKCNENVVKSTLVLQDTGHQGLKRFLDLKLTVSILPTSSSDNLNQTPEQEEGQGESE</sequence>
<reference evidence="2 3" key="1">
    <citation type="journal article" date="2021" name="Elife">
        <title>Chloroplast acquisition without the gene transfer in kleptoplastic sea slugs, Plakobranchus ocellatus.</title>
        <authorList>
            <person name="Maeda T."/>
            <person name="Takahashi S."/>
            <person name="Yoshida T."/>
            <person name="Shimamura S."/>
            <person name="Takaki Y."/>
            <person name="Nagai Y."/>
            <person name="Toyoda A."/>
            <person name="Suzuki Y."/>
            <person name="Arimoto A."/>
            <person name="Ishii H."/>
            <person name="Satoh N."/>
            <person name="Nishiyama T."/>
            <person name="Hasebe M."/>
            <person name="Maruyama T."/>
            <person name="Minagawa J."/>
            <person name="Obokata J."/>
            <person name="Shigenobu S."/>
        </authorList>
    </citation>
    <scope>NUCLEOTIDE SEQUENCE [LARGE SCALE GENOMIC DNA]</scope>
</reference>
<dbReference type="Proteomes" id="UP000735302">
    <property type="component" value="Unassembled WGS sequence"/>
</dbReference>
<dbReference type="EMBL" id="BLXT01001549">
    <property type="protein sequence ID" value="GFN86518.1"/>
    <property type="molecule type" value="Genomic_DNA"/>
</dbReference>